<sequence>MSSQHTASIPRSRTTKTCYGQGICKLSEDLVTTSPPRPVFAQGQYLLKRWIEKRGSGHSKYMVGLFDAAALSYNNQASRASNATGAGSVVPDLDYRATPASSAFSYASPADSETVEALDLSDLSLLRHWAVSVSITICRVPEHLDLWQRVFPEIGFDYPFVNRAILSVAALHLASLCLPHHNAGLSGFRRSVASITAENSEALFVWSLFNMIYVFGISTLGSTRPSSSKDLALGVDWIPMIHGITAVLHRTHDYIRLGRMAPLMSLGNWDDLDPGPLTIQGVDGHFC</sequence>
<dbReference type="AlphaFoldDB" id="A0A9N9ZKK3"/>
<gene>
    <name evidence="1" type="ORF">CSOL1703_00006965</name>
</gene>
<organism evidence="1 2">
    <name type="scientific">Clonostachys solani</name>
    <dbReference type="NCBI Taxonomy" id="160281"/>
    <lineage>
        <taxon>Eukaryota</taxon>
        <taxon>Fungi</taxon>
        <taxon>Dikarya</taxon>
        <taxon>Ascomycota</taxon>
        <taxon>Pezizomycotina</taxon>
        <taxon>Sordariomycetes</taxon>
        <taxon>Hypocreomycetidae</taxon>
        <taxon>Hypocreales</taxon>
        <taxon>Bionectriaceae</taxon>
        <taxon>Clonostachys</taxon>
    </lineage>
</organism>
<evidence type="ECO:0000313" key="2">
    <source>
        <dbReference type="Proteomes" id="UP000775872"/>
    </source>
</evidence>
<dbReference type="GO" id="GO:0001228">
    <property type="term" value="F:DNA-binding transcription activator activity, RNA polymerase II-specific"/>
    <property type="evidence" value="ECO:0007669"/>
    <property type="project" value="TreeGrafter"/>
</dbReference>
<accession>A0A9N9ZKK3</accession>
<keyword evidence="2" id="KW-1185">Reference proteome</keyword>
<dbReference type="EMBL" id="CABFOC020000074">
    <property type="protein sequence ID" value="CAH0057192.1"/>
    <property type="molecule type" value="Genomic_DNA"/>
</dbReference>
<proteinExistence type="predicted"/>
<comment type="caution">
    <text evidence="1">The sequence shown here is derived from an EMBL/GenBank/DDBJ whole genome shotgun (WGS) entry which is preliminary data.</text>
</comment>
<dbReference type="PANTHER" id="PTHR47784">
    <property type="entry name" value="STEROL UPTAKE CONTROL PROTEIN 2"/>
    <property type="match status" value="1"/>
</dbReference>
<dbReference type="Proteomes" id="UP000775872">
    <property type="component" value="Unassembled WGS sequence"/>
</dbReference>
<feature type="non-terminal residue" evidence="1">
    <location>
        <position position="1"/>
    </location>
</feature>
<protein>
    <submittedName>
        <fullName evidence="1">Uncharacterized protein</fullName>
    </submittedName>
</protein>
<dbReference type="PANTHER" id="PTHR47784:SF5">
    <property type="entry name" value="STEROL UPTAKE CONTROL PROTEIN 2"/>
    <property type="match status" value="1"/>
</dbReference>
<evidence type="ECO:0000313" key="1">
    <source>
        <dbReference type="EMBL" id="CAH0057192.1"/>
    </source>
</evidence>
<dbReference type="InterPro" id="IPR053157">
    <property type="entry name" value="Sterol_Uptake_Regulator"/>
</dbReference>
<reference evidence="1 2" key="2">
    <citation type="submission" date="2021-10" db="EMBL/GenBank/DDBJ databases">
        <authorList>
            <person name="Piombo E."/>
        </authorList>
    </citation>
    <scope>NUCLEOTIDE SEQUENCE [LARGE SCALE GENOMIC DNA]</scope>
</reference>
<reference evidence="2" key="1">
    <citation type="submission" date="2019-06" db="EMBL/GenBank/DDBJ databases">
        <authorList>
            <person name="Broberg M."/>
        </authorList>
    </citation>
    <scope>NUCLEOTIDE SEQUENCE [LARGE SCALE GENOMIC DNA]</scope>
</reference>
<dbReference type="OrthoDB" id="3546279at2759"/>
<name>A0A9N9ZKK3_9HYPO</name>